<dbReference type="Gene3D" id="1.25.40.80">
    <property type="match status" value="1"/>
</dbReference>
<comment type="similarity">
    <text evidence="6">Belongs to the DNA photolyase family.</text>
</comment>
<evidence type="ECO:0000256" key="3">
    <source>
        <dbReference type="ARBA" id="ARBA00022827"/>
    </source>
</evidence>
<dbReference type="Pfam" id="PF03441">
    <property type="entry name" value="FAD_binding_7"/>
    <property type="match status" value="1"/>
</dbReference>
<dbReference type="SUPFAM" id="SSF48173">
    <property type="entry name" value="Cryptochrome/photolyase FAD-binding domain"/>
    <property type="match status" value="1"/>
</dbReference>
<feature type="site" description="Electron transfer via tryptophanyl radical" evidence="5">
    <location>
        <position position="302"/>
    </location>
</feature>
<dbReference type="KEGG" id="amaq:GO499_09775"/>
<sequence>MTAPLIFWFRRDFRLSDHPGLVAAAETGRPLIPVCILDPETEALGAAPRWRLERAIACFAKTLEERGSRLILRRGLALDVLEALVRETGAEAVHWSRLYDPAARDRDSAVKSALKGAGIEACSHAGHLLYEPWTVETGEGEFYKVFSPFWRAVSKREPAEPLSPPDFDAPADWPDSDVLEDWQLGQAMQRGAEIVGRHARIGAAAAAGRLGSFIAHGIDTYKADRDRLDRDGTSGLSQNLSLGEISARVCWHAADRARQEGKTGAETFMKELVWREFAYHLLFHTPHIIDANWREEWGGFPWQQDNDAAERWRRGMTGEPMIDGAMRELYVTGTMHNRARMLVASYLTKHLMTDWRVGQRWFEECLIDWDPASNALGWQWTAGSGPDAAPYFRVFNPALQGEKFDPEGTYRAAWLAEGNDAPTETALSFFEAIPKSWNMSPDDDYPQPIVGLKEGREKALAAYGKYKG</sequence>
<evidence type="ECO:0000256" key="5">
    <source>
        <dbReference type="PIRSR" id="PIRSR602081-2"/>
    </source>
</evidence>
<keyword evidence="8" id="KW-0456">Lyase</keyword>
<dbReference type="InterPro" id="IPR014729">
    <property type="entry name" value="Rossmann-like_a/b/a_fold"/>
</dbReference>
<keyword evidence="2 4" id="KW-0285">Flavoprotein</keyword>
<feature type="binding site" evidence="4">
    <location>
        <begin position="233"/>
        <end position="237"/>
    </location>
    <ligand>
        <name>FAD</name>
        <dbReference type="ChEBI" id="CHEBI:57692"/>
    </ligand>
</feature>
<feature type="domain" description="Photolyase/cryptochrome alpha/beta" evidence="7">
    <location>
        <begin position="3"/>
        <end position="129"/>
    </location>
</feature>
<evidence type="ECO:0000256" key="2">
    <source>
        <dbReference type="ARBA" id="ARBA00022630"/>
    </source>
</evidence>
<feature type="binding site" evidence="4">
    <location>
        <position position="268"/>
    </location>
    <ligand>
        <name>FAD</name>
        <dbReference type="ChEBI" id="CHEBI:57692"/>
    </ligand>
</feature>
<dbReference type="InterPro" id="IPR036134">
    <property type="entry name" value="Crypto/Photolyase_FAD-like_sf"/>
</dbReference>
<evidence type="ECO:0000313" key="9">
    <source>
        <dbReference type="Proteomes" id="UP000464495"/>
    </source>
</evidence>
<dbReference type="GO" id="GO:0009416">
    <property type="term" value="P:response to light stimulus"/>
    <property type="evidence" value="ECO:0007669"/>
    <property type="project" value="TreeGrafter"/>
</dbReference>
<keyword evidence="6" id="KW-0157">Chromophore</keyword>
<gene>
    <name evidence="8" type="ORF">GO499_09775</name>
</gene>
<dbReference type="Proteomes" id="UP000464495">
    <property type="component" value="Chromosome"/>
</dbReference>
<evidence type="ECO:0000313" key="8">
    <source>
        <dbReference type="EMBL" id="QHQ35457.1"/>
    </source>
</evidence>
<dbReference type="RefSeq" id="WP_161862018.1">
    <property type="nucleotide sequence ID" value="NZ_CP046620.1"/>
</dbReference>
<accession>A0A6P1T0C5</accession>
<organism evidence="8 9">
    <name type="scientific">Algicella marina</name>
    <dbReference type="NCBI Taxonomy" id="2683284"/>
    <lineage>
        <taxon>Bacteria</taxon>
        <taxon>Pseudomonadati</taxon>
        <taxon>Pseudomonadota</taxon>
        <taxon>Alphaproteobacteria</taxon>
        <taxon>Rhodobacterales</taxon>
        <taxon>Paracoccaceae</taxon>
        <taxon>Algicella</taxon>
    </lineage>
</organism>
<reference evidence="8 9" key="1">
    <citation type="submission" date="2019-12" db="EMBL/GenBank/DDBJ databases">
        <title>Complete genome sequence of Algicella marina strain 9Alg 56(T) isolated from the red alga Tichocarpus crinitus.</title>
        <authorList>
            <person name="Kim S.-G."/>
            <person name="Nedashkovskaya O.I."/>
        </authorList>
    </citation>
    <scope>NUCLEOTIDE SEQUENCE [LARGE SCALE GENOMIC DNA]</scope>
    <source>
        <strain evidence="8 9">9Alg 56</strain>
    </source>
</reference>
<name>A0A6P1T0C5_9RHOB</name>
<dbReference type="Pfam" id="PF00875">
    <property type="entry name" value="DNA_photolyase"/>
    <property type="match status" value="1"/>
</dbReference>
<feature type="site" description="Electron transfer via tryptophanyl radical" evidence="5">
    <location>
        <position position="355"/>
    </location>
</feature>
<protein>
    <submittedName>
        <fullName evidence="8">Deoxyribodipyrimidine photo-lyase</fullName>
    </submittedName>
</protein>
<feature type="binding site" evidence="4">
    <location>
        <position position="221"/>
    </location>
    <ligand>
        <name>FAD</name>
        <dbReference type="ChEBI" id="CHEBI:57692"/>
    </ligand>
</feature>
<dbReference type="GO" id="GO:0071949">
    <property type="term" value="F:FAD binding"/>
    <property type="evidence" value="ECO:0007669"/>
    <property type="project" value="TreeGrafter"/>
</dbReference>
<proteinExistence type="inferred from homology"/>
<dbReference type="PROSITE" id="PS51645">
    <property type="entry name" value="PHR_CRY_ALPHA_BETA"/>
    <property type="match status" value="1"/>
</dbReference>
<evidence type="ECO:0000256" key="6">
    <source>
        <dbReference type="RuleBase" id="RU004182"/>
    </source>
</evidence>
<dbReference type="SUPFAM" id="SSF52425">
    <property type="entry name" value="Cryptochrome/photolyase, N-terminal domain"/>
    <property type="match status" value="1"/>
</dbReference>
<dbReference type="GO" id="GO:0003904">
    <property type="term" value="F:deoxyribodipyrimidine photo-lyase activity"/>
    <property type="evidence" value="ECO:0007669"/>
    <property type="project" value="TreeGrafter"/>
</dbReference>
<evidence type="ECO:0000256" key="1">
    <source>
        <dbReference type="ARBA" id="ARBA00001932"/>
    </source>
</evidence>
<dbReference type="EMBL" id="CP046620">
    <property type="protein sequence ID" value="QHQ35457.1"/>
    <property type="molecule type" value="Genomic_DNA"/>
</dbReference>
<feature type="site" description="Electron transfer via tryptophanyl radical" evidence="5">
    <location>
        <position position="378"/>
    </location>
</feature>
<evidence type="ECO:0000259" key="7">
    <source>
        <dbReference type="PROSITE" id="PS51645"/>
    </source>
</evidence>
<dbReference type="Gene3D" id="3.40.50.620">
    <property type="entry name" value="HUPs"/>
    <property type="match status" value="1"/>
</dbReference>
<comment type="cofactor">
    <cofactor evidence="4">
        <name>FAD</name>
        <dbReference type="ChEBI" id="CHEBI:57692"/>
    </cofactor>
    <text evidence="4">Binds 1 FAD per subunit.</text>
</comment>
<dbReference type="InterPro" id="IPR036155">
    <property type="entry name" value="Crypto/Photolyase_N_sf"/>
</dbReference>
<feature type="binding site" evidence="4">
    <location>
        <begin position="368"/>
        <end position="370"/>
    </location>
    <ligand>
        <name>FAD</name>
        <dbReference type="ChEBI" id="CHEBI:57692"/>
    </ligand>
</feature>
<dbReference type="PANTHER" id="PTHR11455">
    <property type="entry name" value="CRYPTOCHROME"/>
    <property type="match status" value="1"/>
</dbReference>
<comment type="cofactor">
    <cofactor evidence="1">
        <name>(6R)-5,10-methylene-5,6,7,8-tetrahydrofolate</name>
        <dbReference type="ChEBI" id="CHEBI:15636"/>
    </cofactor>
</comment>
<dbReference type="AlphaFoldDB" id="A0A6P1T0C5"/>
<dbReference type="PRINTS" id="PR00147">
    <property type="entry name" value="DNAPHOTLYASE"/>
</dbReference>
<keyword evidence="9" id="KW-1185">Reference proteome</keyword>
<dbReference type="InterPro" id="IPR006050">
    <property type="entry name" value="DNA_photolyase_N"/>
</dbReference>
<dbReference type="Gene3D" id="1.10.579.10">
    <property type="entry name" value="DNA Cyclobutane Dipyrimidine Photolyase, subunit A, domain 3"/>
    <property type="match status" value="1"/>
</dbReference>
<dbReference type="GO" id="GO:0003677">
    <property type="term" value="F:DNA binding"/>
    <property type="evidence" value="ECO:0007669"/>
    <property type="project" value="TreeGrafter"/>
</dbReference>
<keyword evidence="3 4" id="KW-0274">FAD</keyword>
<dbReference type="InterPro" id="IPR005101">
    <property type="entry name" value="Cryptochr/Photolyase_FAD-bd"/>
</dbReference>
<evidence type="ECO:0000256" key="4">
    <source>
        <dbReference type="PIRSR" id="PIRSR602081-1"/>
    </source>
</evidence>
<dbReference type="PANTHER" id="PTHR11455:SF9">
    <property type="entry name" value="CRYPTOCHROME CIRCADIAN CLOCK 5 ISOFORM X1"/>
    <property type="match status" value="1"/>
</dbReference>
<dbReference type="InterPro" id="IPR002081">
    <property type="entry name" value="Cryptochrome/DNA_photolyase_1"/>
</dbReference>